<dbReference type="Proteomes" id="UP001281147">
    <property type="component" value="Unassembled WGS sequence"/>
</dbReference>
<evidence type="ECO:0000313" key="2">
    <source>
        <dbReference type="Proteomes" id="UP001281147"/>
    </source>
</evidence>
<protein>
    <submittedName>
        <fullName evidence="1">Uncharacterized protein</fullName>
    </submittedName>
</protein>
<dbReference type="EMBL" id="JAUTXU010000388">
    <property type="protein sequence ID" value="KAK3681922.1"/>
    <property type="molecule type" value="Genomic_DNA"/>
</dbReference>
<evidence type="ECO:0000313" key="1">
    <source>
        <dbReference type="EMBL" id="KAK3681922.1"/>
    </source>
</evidence>
<organism evidence="1 2">
    <name type="scientific">Vermiconidia calcicola</name>
    <dbReference type="NCBI Taxonomy" id="1690605"/>
    <lineage>
        <taxon>Eukaryota</taxon>
        <taxon>Fungi</taxon>
        <taxon>Dikarya</taxon>
        <taxon>Ascomycota</taxon>
        <taxon>Pezizomycotina</taxon>
        <taxon>Dothideomycetes</taxon>
        <taxon>Dothideomycetidae</taxon>
        <taxon>Mycosphaerellales</taxon>
        <taxon>Extremaceae</taxon>
        <taxon>Vermiconidia</taxon>
    </lineage>
</organism>
<sequence>MEHEDAADKSRIDLHGYQPRHIMEGMIKVDKSPMPSSIKRAPGISASLGRLDTLPLEILHCIFAALDFQSLSRVSKTCLRGIEVVESLREYRDMIRHAPRAIAALGRTRQVCYHAASTLHNTLLSKECASCGRFGAFLFLPTCKRCCYDCLWQNPSLWVMPISAAAKCFGLPTSLVKTLPTMLSLPGNYQVRFGVSVTRRRRLVSLAAAKKLAIDHFGSEERVAGLLEVRRTAGLSSQEYFDLRWLQAAPMQPPGPEISTRVKEADTPNDSCSGVASIPFPHLSTGNKLEHGLWCKGCEHTFRLWSQNGVVPDNFSRSLDETENVRRALSAVRDRARSTTALLEHTTRCSGAQALVGKE</sequence>
<keyword evidence="2" id="KW-1185">Reference proteome</keyword>
<gene>
    <name evidence="1" type="ORF">LTR37_020765</name>
</gene>
<reference evidence="1" key="1">
    <citation type="submission" date="2023-07" db="EMBL/GenBank/DDBJ databases">
        <title>Black Yeasts Isolated from many extreme environments.</title>
        <authorList>
            <person name="Coleine C."/>
            <person name="Stajich J.E."/>
            <person name="Selbmann L."/>
        </authorList>
    </citation>
    <scope>NUCLEOTIDE SEQUENCE</scope>
    <source>
        <strain evidence="1">CCFEE 5714</strain>
    </source>
</reference>
<accession>A0ACC3MBV4</accession>
<name>A0ACC3MBV4_9PEZI</name>
<comment type="caution">
    <text evidence="1">The sequence shown here is derived from an EMBL/GenBank/DDBJ whole genome shotgun (WGS) entry which is preliminary data.</text>
</comment>
<proteinExistence type="predicted"/>